<evidence type="ECO:0000259" key="10">
    <source>
        <dbReference type="PROSITE" id="PS50109"/>
    </source>
</evidence>
<dbReference type="GO" id="GO:0000155">
    <property type="term" value="F:phosphorelay sensor kinase activity"/>
    <property type="evidence" value="ECO:0007669"/>
    <property type="project" value="InterPro"/>
</dbReference>
<dbReference type="PROSITE" id="PS50112">
    <property type="entry name" value="PAS"/>
    <property type="match status" value="1"/>
</dbReference>
<dbReference type="PROSITE" id="PS50109">
    <property type="entry name" value="HIS_KIN"/>
    <property type="match status" value="1"/>
</dbReference>
<feature type="transmembrane region" description="Helical" evidence="9">
    <location>
        <begin position="45"/>
        <end position="68"/>
    </location>
</feature>
<evidence type="ECO:0000256" key="8">
    <source>
        <dbReference type="SAM" id="Coils"/>
    </source>
</evidence>
<dbReference type="CDD" id="cd00130">
    <property type="entry name" value="PAS"/>
    <property type="match status" value="1"/>
</dbReference>
<keyword evidence="4" id="KW-0808">Transferase</keyword>
<protein>
    <recommendedName>
        <fullName evidence="2">histidine kinase</fullName>
        <ecNumber evidence="2">2.7.13.3</ecNumber>
    </recommendedName>
</protein>
<dbReference type="InterPro" id="IPR000014">
    <property type="entry name" value="PAS"/>
</dbReference>
<organism evidence="12 13">
    <name type="scientific">candidate division WWE3 bacterium</name>
    <dbReference type="NCBI Taxonomy" id="2053526"/>
    <lineage>
        <taxon>Bacteria</taxon>
        <taxon>Katanobacteria</taxon>
    </lineage>
</organism>
<dbReference type="InterPro" id="IPR013767">
    <property type="entry name" value="PAS_fold"/>
</dbReference>
<dbReference type="InterPro" id="IPR004358">
    <property type="entry name" value="Sig_transdc_His_kin-like_C"/>
</dbReference>
<proteinExistence type="predicted"/>
<sequence length="520" mass="58646">MQLPMSISNKIKGLILAINVIIFGTAISLLFFLSSISLNENQRLLISAILVIGFLIVFMLSCLILLLLHSTVEPLDVFINAISQSVDLSTLKDYSDKDDAIGKVAQVILRVITDVQDRYNQLEQKIEKRTKALEESKAKDEAIIKNIAEGLVVTDLERRIIFINTTAEMMLGYRLFELFEKKWPDFLEVKDHNQAVLEETRYPINLALSQREPVKRDISSHYYYKRKDGSQFPVVSSAAPIMVGEDMVGAVVVFRDVSKEVEVDKVKTEFVSLASHQLRTPLSTINWYTETLLSGDAGDLEPDQIPYFEQIYESTQRMINLVNALLNVSRLEMGTFMVEPEPINVTELITDVIKESQPKIDEKHIELINVFDEELPPVLLDPQLMWIIVQNLITNAVKYTPESGSVTIRVTRQDAGDKVEGANIIEDSVVIEVTDTGYGIPSYQQDQIFSKLFRADNVREKETEGTGLGLYIIKSILEHVGGKIWFISELNKGSSFFMCLPLSGMKHREGTKALSAGNYN</sequence>
<name>A0A955RQE8_UNCKA</name>
<dbReference type="Pfam" id="PF02518">
    <property type="entry name" value="HATPase_c"/>
    <property type="match status" value="1"/>
</dbReference>
<dbReference type="GO" id="GO:0016036">
    <property type="term" value="P:cellular response to phosphate starvation"/>
    <property type="evidence" value="ECO:0007669"/>
    <property type="project" value="TreeGrafter"/>
</dbReference>
<dbReference type="GO" id="GO:0004721">
    <property type="term" value="F:phosphoprotein phosphatase activity"/>
    <property type="evidence" value="ECO:0007669"/>
    <property type="project" value="TreeGrafter"/>
</dbReference>
<dbReference type="Gene3D" id="3.30.450.20">
    <property type="entry name" value="PAS domain"/>
    <property type="match status" value="1"/>
</dbReference>
<dbReference type="EMBL" id="JAGQKX010000086">
    <property type="protein sequence ID" value="MCA9390402.1"/>
    <property type="molecule type" value="Genomic_DNA"/>
</dbReference>
<evidence type="ECO:0000256" key="7">
    <source>
        <dbReference type="ARBA" id="ARBA00023136"/>
    </source>
</evidence>
<dbReference type="InterPro" id="IPR035965">
    <property type="entry name" value="PAS-like_dom_sf"/>
</dbReference>
<feature type="coiled-coil region" evidence="8">
    <location>
        <begin position="112"/>
        <end position="139"/>
    </location>
</feature>
<reference evidence="12" key="2">
    <citation type="journal article" date="2021" name="Microbiome">
        <title>Successional dynamics and alternative stable states in a saline activated sludge microbial community over 9 years.</title>
        <authorList>
            <person name="Wang Y."/>
            <person name="Ye J."/>
            <person name="Ju F."/>
            <person name="Liu L."/>
            <person name="Boyd J.A."/>
            <person name="Deng Y."/>
            <person name="Parks D.H."/>
            <person name="Jiang X."/>
            <person name="Yin X."/>
            <person name="Woodcroft B.J."/>
            <person name="Tyson G.W."/>
            <person name="Hugenholtz P."/>
            <person name="Polz M.F."/>
            <person name="Zhang T."/>
        </authorList>
    </citation>
    <scope>NUCLEOTIDE SEQUENCE</scope>
    <source>
        <strain evidence="12">HKST-UBA01</strain>
    </source>
</reference>
<dbReference type="InterPro" id="IPR036097">
    <property type="entry name" value="HisK_dim/P_sf"/>
</dbReference>
<keyword evidence="3" id="KW-0597">Phosphoprotein</keyword>
<evidence type="ECO:0000313" key="12">
    <source>
        <dbReference type="EMBL" id="MCA9390402.1"/>
    </source>
</evidence>
<dbReference type="NCBIfam" id="TIGR00229">
    <property type="entry name" value="sensory_box"/>
    <property type="match status" value="1"/>
</dbReference>
<dbReference type="InterPro" id="IPR005467">
    <property type="entry name" value="His_kinase_dom"/>
</dbReference>
<dbReference type="InterPro" id="IPR003661">
    <property type="entry name" value="HisK_dim/P_dom"/>
</dbReference>
<comment type="caution">
    <text evidence="12">The sequence shown here is derived from an EMBL/GenBank/DDBJ whole genome shotgun (WGS) entry which is preliminary data.</text>
</comment>
<dbReference type="CDD" id="cd00082">
    <property type="entry name" value="HisKA"/>
    <property type="match status" value="1"/>
</dbReference>
<keyword evidence="5" id="KW-0418">Kinase</keyword>
<keyword evidence="7 9" id="KW-0472">Membrane</keyword>
<evidence type="ECO:0000313" key="13">
    <source>
        <dbReference type="Proteomes" id="UP000701698"/>
    </source>
</evidence>
<dbReference type="GO" id="GO:0005886">
    <property type="term" value="C:plasma membrane"/>
    <property type="evidence" value="ECO:0007669"/>
    <property type="project" value="TreeGrafter"/>
</dbReference>
<dbReference type="PANTHER" id="PTHR45453:SF1">
    <property type="entry name" value="PHOSPHATE REGULON SENSOR PROTEIN PHOR"/>
    <property type="match status" value="1"/>
</dbReference>
<evidence type="ECO:0000256" key="6">
    <source>
        <dbReference type="ARBA" id="ARBA00023012"/>
    </source>
</evidence>
<dbReference type="Proteomes" id="UP000701698">
    <property type="component" value="Unassembled WGS sequence"/>
</dbReference>
<dbReference type="SMART" id="SM00388">
    <property type="entry name" value="HisKA"/>
    <property type="match status" value="1"/>
</dbReference>
<comment type="catalytic activity">
    <reaction evidence="1">
        <text>ATP + protein L-histidine = ADP + protein N-phospho-L-histidine.</text>
        <dbReference type="EC" id="2.7.13.3"/>
    </reaction>
</comment>
<evidence type="ECO:0000256" key="4">
    <source>
        <dbReference type="ARBA" id="ARBA00022679"/>
    </source>
</evidence>
<keyword evidence="9" id="KW-0812">Transmembrane</keyword>
<evidence type="ECO:0000256" key="9">
    <source>
        <dbReference type="SAM" id="Phobius"/>
    </source>
</evidence>
<reference evidence="12" key="1">
    <citation type="submission" date="2020-04" db="EMBL/GenBank/DDBJ databases">
        <authorList>
            <person name="Zhang T."/>
        </authorList>
    </citation>
    <scope>NUCLEOTIDE SEQUENCE</scope>
    <source>
        <strain evidence="12">HKST-UBA01</strain>
    </source>
</reference>
<dbReference type="PANTHER" id="PTHR45453">
    <property type="entry name" value="PHOSPHATE REGULON SENSOR PROTEIN PHOR"/>
    <property type="match status" value="1"/>
</dbReference>
<feature type="domain" description="Histidine kinase" evidence="10">
    <location>
        <begin position="273"/>
        <end position="504"/>
    </location>
</feature>
<evidence type="ECO:0000256" key="3">
    <source>
        <dbReference type="ARBA" id="ARBA00022553"/>
    </source>
</evidence>
<keyword evidence="8" id="KW-0175">Coiled coil</keyword>
<dbReference type="InterPro" id="IPR036890">
    <property type="entry name" value="HATPase_C_sf"/>
</dbReference>
<feature type="transmembrane region" description="Helical" evidence="9">
    <location>
        <begin position="13"/>
        <end position="33"/>
    </location>
</feature>
<dbReference type="Pfam" id="PF00512">
    <property type="entry name" value="HisKA"/>
    <property type="match status" value="1"/>
</dbReference>
<dbReference type="Gene3D" id="1.10.287.130">
    <property type="match status" value="1"/>
</dbReference>
<gene>
    <name evidence="12" type="ORF">KC571_03280</name>
</gene>
<dbReference type="SUPFAM" id="SSF47384">
    <property type="entry name" value="Homodimeric domain of signal transducing histidine kinase"/>
    <property type="match status" value="1"/>
</dbReference>
<dbReference type="SUPFAM" id="SSF55874">
    <property type="entry name" value="ATPase domain of HSP90 chaperone/DNA topoisomerase II/histidine kinase"/>
    <property type="match status" value="1"/>
</dbReference>
<evidence type="ECO:0000259" key="11">
    <source>
        <dbReference type="PROSITE" id="PS50112"/>
    </source>
</evidence>
<dbReference type="AlphaFoldDB" id="A0A955RQE8"/>
<dbReference type="PRINTS" id="PR00344">
    <property type="entry name" value="BCTRLSENSOR"/>
</dbReference>
<dbReference type="InterPro" id="IPR003594">
    <property type="entry name" value="HATPase_dom"/>
</dbReference>
<feature type="domain" description="PAS" evidence="11">
    <location>
        <begin position="136"/>
        <end position="181"/>
    </location>
</feature>
<evidence type="ECO:0000256" key="1">
    <source>
        <dbReference type="ARBA" id="ARBA00000085"/>
    </source>
</evidence>
<dbReference type="SMART" id="SM00091">
    <property type="entry name" value="PAS"/>
    <property type="match status" value="1"/>
</dbReference>
<evidence type="ECO:0000256" key="5">
    <source>
        <dbReference type="ARBA" id="ARBA00022777"/>
    </source>
</evidence>
<dbReference type="EC" id="2.7.13.3" evidence="2"/>
<accession>A0A955RQE8</accession>
<dbReference type="SMART" id="SM00387">
    <property type="entry name" value="HATPase_c"/>
    <property type="match status" value="1"/>
</dbReference>
<dbReference type="InterPro" id="IPR050351">
    <property type="entry name" value="BphY/WalK/GraS-like"/>
</dbReference>
<dbReference type="Gene3D" id="3.30.565.10">
    <property type="entry name" value="Histidine kinase-like ATPase, C-terminal domain"/>
    <property type="match status" value="1"/>
</dbReference>
<keyword evidence="9" id="KW-1133">Transmembrane helix</keyword>
<dbReference type="Pfam" id="PF00989">
    <property type="entry name" value="PAS"/>
    <property type="match status" value="1"/>
</dbReference>
<keyword evidence="6" id="KW-0902">Two-component regulatory system</keyword>
<evidence type="ECO:0000256" key="2">
    <source>
        <dbReference type="ARBA" id="ARBA00012438"/>
    </source>
</evidence>
<dbReference type="FunFam" id="3.30.565.10:FF:000006">
    <property type="entry name" value="Sensor histidine kinase WalK"/>
    <property type="match status" value="1"/>
</dbReference>
<dbReference type="SUPFAM" id="SSF55785">
    <property type="entry name" value="PYP-like sensor domain (PAS domain)"/>
    <property type="match status" value="1"/>
</dbReference>